<evidence type="ECO:0000256" key="5">
    <source>
        <dbReference type="PIRSR" id="PIRSR001227-2"/>
    </source>
</evidence>
<dbReference type="Gene3D" id="1.10.439.10">
    <property type="entry name" value="Penicillin Amidohydrolase, domain 1"/>
    <property type="match status" value="1"/>
</dbReference>
<dbReference type="InterPro" id="IPR043146">
    <property type="entry name" value="Penicillin_amidase_N_B-knob"/>
</dbReference>
<sequence length="878" mass="94679">MTKSQFAKRAGIFTAIALVVALVVTLGVGLYTVRRPLPTTDGSIRLSDFAAPVTITRDERSVPTITAETDADLMRAQGYVHAQDRFFEMDYRRHVTSGRLAELVGDVPEAIQADKVIRTLGWRRVAEQEWKLISQESRDLLTAYADGVNTYLKGREASELGVEYTVLGLSAGTPDIENWDPIDSLAWLKAMAWDLKNNFEDELTRAHLYAALGDLDRVQQLFPDYPIQDNAPIVAGPNAPTAPAVTSPARLSGERDSALGEYRDPTAAAAFASAKAAISAVPQLIGGGEGTGSNSFVISGAHTDTGKPILANDPHLGVSQPSVWHQVGLKCKQLSDSCTFDVSGFSFAGMPGVVIGHNHKIAWGLTNTGADVTDFFLERLSADGTAYQRGADEVPLTTRTEKLAVAGVEEPIELTVRETGHGPIVSDVLGLADVSALPVPAGSPSAGSNGYAVSLAWTALQPGATMDAVFAIDRATSAEEIAAAAAKFEVPAQNIVWASTDGDIGYVMPGKIPVRGTVSDAVVPADGTWPRPGWDAAYDWLDYLSGDQLPRVTNPEEGFVVAANQAIVAPGDRPFLGRDFDYGYRSQQLRGRISEDIAAGTPITTEMAEQYMLDDANPFAEKLLPAILRLDIEDPFIKEAIDELRTWQRDGLKQSADAPGAAYFASVWAHLVSGTFDDDLPDSIAISGGSRWLAVMTELIDDPQSSWWDDRTTINVRETRDEILTRALTNARYELTNVQGKEPGRWSWGDLHQFRPTHSLLGGADIPAPVRWLVNPAPVPASGGSSIVNATGWSPQLDKRGRGDYQVTTAPSMRMVVDLSDLDASSWVNLTGNSGHPASRHYTDQIEPWASGEYFPWPFSADAVAEAATQTLVIEPRE</sequence>
<dbReference type="GO" id="GO:0017000">
    <property type="term" value="P:antibiotic biosynthetic process"/>
    <property type="evidence" value="ECO:0007669"/>
    <property type="project" value="InterPro"/>
</dbReference>
<proteinExistence type="inferred from homology"/>
<keyword evidence="3" id="KW-0865">Zymogen</keyword>
<dbReference type="GO" id="GO:0046872">
    <property type="term" value="F:metal ion binding"/>
    <property type="evidence" value="ECO:0007669"/>
    <property type="project" value="UniProtKB-KW"/>
</dbReference>
<keyword evidence="5" id="KW-0479">Metal-binding</keyword>
<evidence type="ECO:0000313" key="7">
    <source>
        <dbReference type="EMBL" id="SEA21457.1"/>
    </source>
</evidence>
<dbReference type="SUPFAM" id="SSF56235">
    <property type="entry name" value="N-terminal nucleophile aminohydrolases (Ntn hydrolases)"/>
    <property type="match status" value="1"/>
</dbReference>
<keyword evidence="6" id="KW-0812">Transmembrane</keyword>
<dbReference type="PANTHER" id="PTHR34218">
    <property type="entry name" value="PEPTIDASE S45 PENICILLIN AMIDASE"/>
    <property type="match status" value="1"/>
</dbReference>
<dbReference type="Pfam" id="PF01804">
    <property type="entry name" value="Penicil_amidase"/>
    <property type="match status" value="1"/>
</dbReference>
<dbReference type="CDD" id="cd03747">
    <property type="entry name" value="Ntn_PGA_like"/>
    <property type="match status" value="1"/>
</dbReference>
<evidence type="ECO:0000256" key="4">
    <source>
        <dbReference type="PIRSR" id="PIRSR001227-1"/>
    </source>
</evidence>
<feature type="binding site" evidence="5">
    <location>
        <position position="202"/>
    </location>
    <ligand>
        <name>Ca(2+)</name>
        <dbReference type="ChEBI" id="CHEBI:29108"/>
    </ligand>
</feature>
<dbReference type="Proteomes" id="UP000199288">
    <property type="component" value="Unassembled WGS sequence"/>
</dbReference>
<comment type="cofactor">
    <cofactor evidence="5">
        <name>Ca(2+)</name>
        <dbReference type="ChEBI" id="CHEBI:29108"/>
    </cofactor>
    <text evidence="5">Binds 1 Ca(2+) ion per dimer.</text>
</comment>
<protein>
    <submittedName>
        <fullName evidence="7">Penicillin amidase</fullName>
    </submittedName>
</protein>
<accession>A0A1H3ZCR6</accession>
<organism evidence="7 8">
    <name type="scientific">Bowdeniella nasicola</name>
    <dbReference type="NCBI Taxonomy" id="208480"/>
    <lineage>
        <taxon>Bacteria</taxon>
        <taxon>Bacillati</taxon>
        <taxon>Actinomycetota</taxon>
        <taxon>Actinomycetes</taxon>
        <taxon>Actinomycetales</taxon>
        <taxon>Actinomycetaceae</taxon>
        <taxon>Bowdeniella</taxon>
    </lineage>
</organism>
<feature type="binding site" evidence="5">
    <location>
        <position position="371"/>
    </location>
    <ligand>
        <name>Ca(2+)</name>
        <dbReference type="ChEBI" id="CHEBI:29108"/>
    </ligand>
</feature>
<dbReference type="InterPro" id="IPR023343">
    <property type="entry name" value="Penicillin_amidase_dom1"/>
</dbReference>
<dbReference type="OrthoDB" id="5240333at2"/>
<dbReference type="Gene3D" id="1.10.1400.10">
    <property type="match status" value="1"/>
</dbReference>
<dbReference type="InterPro" id="IPR043147">
    <property type="entry name" value="Penicillin_amidase_A-knob"/>
</dbReference>
<evidence type="ECO:0000256" key="1">
    <source>
        <dbReference type="ARBA" id="ARBA00006586"/>
    </source>
</evidence>
<dbReference type="RefSeq" id="WP_092563338.1">
    <property type="nucleotide sequence ID" value="NZ_FNQV01000006.1"/>
</dbReference>
<evidence type="ECO:0000313" key="8">
    <source>
        <dbReference type="Proteomes" id="UP000199288"/>
    </source>
</evidence>
<dbReference type="PANTHER" id="PTHR34218:SF4">
    <property type="entry name" value="ACYL-HOMOSERINE LACTONE ACYLASE QUIP"/>
    <property type="match status" value="1"/>
</dbReference>
<keyword evidence="6" id="KW-0472">Membrane</keyword>
<dbReference type="InterPro" id="IPR002692">
    <property type="entry name" value="S45"/>
</dbReference>
<dbReference type="EMBL" id="FNQV01000006">
    <property type="protein sequence ID" value="SEA21457.1"/>
    <property type="molecule type" value="Genomic_DNA"/>
</dbReference>
<feature type="transmembrane region" description="Helical" evidence="6">
    <location>
        <begin position="12"/>
        <end position="33"/>
    </location>
</feature>
<dbReference type="PIRSF" id="PIRSF001227">
    <property type="entry name" value="Pen_acylase"/>
    <property type="match status" value="1"/>
</dbReference>
<dbReference type="InterPro" id="IPR029055">
    <property type="entry name" value="Ntn_hydrolases_N"/>
</dbReference>
<dbReference type="AlphaFoldDB" id="A0A1H3ZCR6"/>
<keyword evidence="8" id="KW-1185">Reference proteome</keyword>
<reference evidence="8" key="1">
    <citation type="submission" date="2016-10" db="EMBL/GenBank/DDBJ databases">
        <authorList>
            <person name="Varghese N."/>
            <person name="Submissions S."/>
        </authorList>
    </citation>
    <scope>NUCLEOTIDE SEQUENCE [LARGE SCALE GENOMIC DNA]</scope>
    <source>
        <strain evidence="8">KPR-1</strain>
    </source>
</reference>
<feature type="binding site" evidence="5">
    <location>
        <position position="374"/>
    </location>
    <ligand>
        <name>Ca(2+)</name>
        <dbReference type="ChEBI" id="CHEBI:29108"/>
    </ligand>
</feature>
<feature type="active site" description="Nucleophile" evidence="4">
    <location>
        <position position="293"/>
    </location>
</feature>
<evidence type="ECO:0000256" key="6">
    <source>
        <dbReference type="SAM" id="Phobius"/>
    </source>
</evidence>
<dbReference type="Gene3D" id="3.60.20.10">
    <property type="entry name" value="Glutamine Phosphoribosylpyrophosphate, subunit 1, domain 1"/>
    <property type="match status" value="1"/>
</dbReference>
<keyword evidence="5" id="KW-0106">Calcium</keyword>
<dbReference type="GO" id="GO:0016811">
    <property type="term" value="F:hydrolase activity, acting on carbon-nitrogen (but not peptide) bonds, in linear amides"/>
    <property type="evidence" value="ECO:0007669"/>
    <property type="project" value="InterPro"/>
</dbReference>
<dbReference type="Gene3D" id="2.30.120.10">
    <property type="match status" value="1"/>
</dbReference>
<name>A0A1H3ZCR6_9ACTO</name>
<evidence type="ECO:0000256" key="2">
    <source>
        <dbReference type="ARBA" id="ARBA00022801"/>
    </source>
</evidence>
<keyword evidence="6" id="KW-1133">Transmembrane helix</keyword>
<comment type="similarity">
    <text evidence="1">Belongs to the peptidase S45 family.</text>
</comment>
<dbReference type="InterPro" id="IPR014395">
    <property type="entry name" value="Pen/GL7ACA/AHL_acylase"/>
</dbReference>
<keyword evidence="2" id="KW-0378">Hydrolase</keyword>
<evidence type="ECO:0000256" key="3">
    <source>
        <dbReference type="ARBA" id="ARBA00023145"/>
    </source>
</evidence>
<gene>
    <name evidence="7" type="ORF">SAMN02910418_01105</name>
</gene>